<keyword evidence="2" id="KW-1185">Reference proteome</keyword>
<proteinExistence type="predicted"/>
<dbReference type="Proteomes" id="UP000789759">
    <property type="component" value="Unassembled WGS sequence"/>
</dbReference>
<comment type="caution">
    <text evidence="1">The sequence shown here is derived from an EMBL/GenBank/DDBJ whole genome shotgun (WGS) entry which is preliminary data.</text>
</comment>
<accession>A0A9N9J997</accession>
<dbReference type="EMBL" id="CAJVQA010021633">
    <property type="protein sequence ID" value="CAG8769998.1"/>
    <property type="molecule type" value="Genomic_DNA"/>
</dbReference>
<gene>
    <name evidence="1" type="ORF">CPELLU_LOCUS15816</name>
</gene>
<protein>
    <submittedName>
        <fullName evidence="1">10357_t:CDS:1</fullName>
    </submittedName>
</protein>
<name>A0A9N9J997_9GLOM</name>
<evidence type="ECO:0000313" key="1">
    <source>
        <dbReference type="EMBL" id="CAG8769998.1"/>
    </source>
</evidence>
<organism evidence="1 2">
    <name type="scientific">Cetraspora pellucida</name>
    <dbReference type="NCBI Taxonomy" id="1433469"/>
    <lineage>
        <taxon>Eukaryota</taxon>
        <taxon>Fungi</taxon>
        <taxon>Fungi incertae sedis</taxon>
        <taxon>Mucoromycota</taxon>
        <taxon>Glomeromycotina</taxon>
        <taxon>Glomeromycetes</taxon>
        <taxon>Diversisporales</taxon>
        <taxon>Gigasporaceae</taxon>
        <taxon>Cetraspora</taxon>
    </lineage>
</organism>
<evidence type="ECO:0000313" key="2">
    <source>
        <dbReference type="Proteomes" id="UP000789759"/>
    </source>
</evidence>
<dbReference type="AlphaFoldDB" id="A0A9N9J997"/>
<sequence>MTIIQKAQKSKTNNYASTLDQFLEITYKCFKEALARTGQSRHSFSKKQIEAFLLDKRKKKVIIEERAKYCAIVSDIIDIFAYYLNLDLKNKDENEIVATNVSKRIQNMNVFKIPTREDLIDIIVMLSIRPAEVRLLQINHYELNSSNILA</sequence>
<reference evidence="1" key="1">
    <citation type="submission" date="2021-06" db="EMBL/GenBank/DDBJ databases">
        <authorList>
            <person name="Kallberg Y."/>
            <person name="Tangrot J."/>
            <person name="Rosling A."/>
        </authorList>
    </citation>
    <scope>NUCLEOTIDE SEQUENCE</scope>
    <source>
        <strain evidence="1">FL966</strain>
    </source>
</reference>